<dbReference type="InterPro" id="IPR016187">
    <property type="entry name" value="CTDL_fold"/>
</dbReference>
<proteinExistence type="predicted"/>
<dbReference type="AlphaFoldDB" id="A0A914CFU4"/>
<organism evidence="2 3">
    <name type="scientific">Acrobeloides nanus</name>
    <dbReference type="NCBI Taxonomy" id="290746"/>
    <lineage>
        <taxon>Eukaryota</taxon>
        <taxon>Metazoa</taxon>
        <taxon>Ecdysozoa</taxon>
        <taxon>Nematoda</taxon>
        <taxon>Chromadorea</taxon>
        <taxon>Rhabditida</taxon>
        <taxon>Tylenchina</taxon>
        <taxon>Cephalobomorpha</taxon>
        <taxon>Cephaloboidea</taxon>
        <taxon>Cephalobidae</taxon>
        <taxon>Acrobeloides</taxon>
    </lineage>
</organism>
<keyword evidence="2" id="KW-1185">Reference proteome</keyword>
<evidence type="ECO:0000313" key="2">
    <source>
        <dbReference type="Proteomes" id="UP000887540"/>
    </source>
</evidence>
<dbReference type="CDD" id="cd00037">
    <property type="entry name" value="CLECT"/>
    <property type="match status" value="1"/>
</dbReference>
<dbReference type="Proteomes" id="UP000887540">
    <property type="component" value="Unplaced"/>
</dbReference>
<dbReference type="SUPFAM" id="SSF56436">
    <property type="entry name" value="C-type lectin-like"/>
    <property type="match status" value="1"/>
</dbReference>
<dbReference type="InterPro" id="IPR001304">
    <property type="entry name" value="C-type_lectin-like"/>
</dbReference>
<feature type="domain" description="C-type lectin" evidence="1">
    <location>
        <begin position="18"/>
        <end position="130"/>
    </location>
</feature>
<protein>
    <submittedName>
        <fullName evidence="3">C-type lectin domain-containing protein</fullName>
    </submittedName>
</protein>
<reference evidence="3" key="1">
    <citation type="submission" date="2022-11" db="UniProtKB">
        <authorList>
            <consortium name="WormBaseParasite"/>
        </authorList>
    </citation>
    <scope>IDENTIFICATION</scope>
</reference>
<sequence length="154" mass="17681">MFFDQFKGFNPQTNRWERYAECYGPIAYGGQTLNPIYQMCFNNDPLIALTSAQKHDWIRDHWKRYDYYIGLYRNDNGDWVWTDFDGSEIPLGNYQPCAPGYDASSDGDCVHANATSVDNTTISLWVPSTCYPTWSQLFCGTLGCDANRTDCAYL</sequence>
<dbReference type="WBParaSite" id="ACRNAN_scaffold1040.g18336.t1">
    <property type="protein sequence ID" value="ACRNAN_scaffold1040.g18336.t1"/>
    <property type="gene ID" value="ACRNAN_scaffold1040.g18336"/>
</dbReference>
<evidence type="ECO:0000259" key="1">
    <source>
        <dbReference type="PROSITE" id="PS50041"/>
    </source>
</evidence>
<dbReference type="Gene3D" id="3.10.100.10">
    <property type="entry name" value="Mannose-Binding Protein A, subunit A"/>
    <property type="match status" value="1"/>
</dbReference>
<dbReference type="PROSITE" id="PS50041">
    <property type="entry name" value="C_TYPE_LECTIN_2"/>
    <property type="match status" value="1"/>
</dbReference>
<dbReference type="InterPro" id="IPR016186">
    <property type="entry name" value="C-type_lectin-like/link_sf"/>
</dbReference>
<accession>A0A914CFU4</accession>
<name>A0A914CFU4_9BILA</name>
<evidence type="ECO:0000313" key="3">
    <source>
        <dbReference type="WBParaSite" id="ACRNAN_scaffold1040.g18336.t1"/>
    </source>
</evidence>